<dbReference type="EMBL" id="CP124855">
    <property type="protein sequence ID" value="WHF51617.1"/>
    <property type="molecule type" value="Genomic_DNA"/>
</dbReference>
<evidence type="ECO:0000313" key="1">
    <source>
        <dbReference type="EMBL" id="WHF51617.1"/>
    </source>
</evidence>
<dbReference type="Proteomes" id="UP001241656">
    <property type="component" value="Chromosome"/>
</dbReference>
<accession>A0ABY8RCB0</accession>
<dbReference type="RefSeq" id="WP_282904956.1">
    <property type="nucleotide sequence ID" value="NZ_CP124855.1"/>
</dbReference>
<evidence type="ECO:0000313" key="2">
    <source>
        <dbReference type="Proteomes" id="UP001241656"/>
    </source>
</evidence>
<evidence type="ECO:0008006" key="3">
    <source>
        <dbReference type="Google" id="ProtNLM"/>
    </source>
</evidence>
<protein>
    <recommendedName>
        <fullName evidence="3">DUF4595 domain-containing protein</fullName>
    </recommendedName>
</protein>
<reference evidence="1 2" key="1">
    <citation type="submission" date="2023-05" db="EMBL/GenBank/DDBJ databases">
        <title>Genomic insight into Chryseobacterium sp. wdc7 isolated forest soil (Gotjawal).</title>
        <authorList>
            <person name="Park S.-J."/>
        </authorList>
    </citation>
    <scope>NUCLEOTIDE SEQUENCE [LARGE SCALE GENOMIC DNA]</scope>
    <source>
        <strain evidence="2">wdc7</strain>
    </source>
</reference>
<gene>
    <name evidence="1" type="ORF">QGN23_14515</name>
</gene>
<organism evidence="1 2">
    <name type="scientific">Chryseobacterium gotjawalense</name>
    <dbReference type="NCBI Taxonomy" id="3042315"/>
    <lineage>
        <taxon>Bacteria</taxon>
        <taxon>Pseudomonadati</taxon>
        <taxon>Bacteroidota</taxon>
        <taxon>Flavobacteriia</taxon>
        <taxon>Flavobacteriales</taxon>
        <taxon>Weeksellaceae</taxon>
        <taxon>Chryseobacterium group</taxon>
        <taxon>Chryseobacterium</taxon>
    </lineage>
</organism>
<proteinExistence type="predicted"/>
<sequence>MKVFILLLTFISTIFSAQIREKLNSNDLLINNLKGNVREIKERKYEVNIRNNKITFNTGVLIPESFNYELNRDGFIIYKEGIKNFDGKDKISSKQYFEYKDRKLNREIYLLTEFKDIDTLQWVYKYPNDTVTLKINIKGDFKGLTEKFIQNQNIEISKTFHSENEIIYKKIFVYNNKNRIIQFEEFDIDGKPTEKFTRIVNQNCRDFDSEDRIIYSYQTSTSEFRIFDNKCNIIEKKWKNNSGITTLTLTFKYLFDGEGNWIERKSYNNQNKLFSITTREILYY</sequence>
<name>A0ABY8RCB0_9FLAO</name>
<keyword evidence="2" id="KW-1185">Reference proteome</keyword>